<keyword evidence="1" id="KW-0677">Repeat</keyword>
<dbReference type="InterPro" id="IPR000157">
    <property type="entry name" value="TIR_dom"/>
</dbReference>
<dbReference type="Pfam" id="PF08238">
    <property type="entry name" value="Sel1"/>
    <property type="match status" value="2"/>
</dbReference>
<dbReference type="InterPro" id="IPR035897">
    <property type="entry name" value="Toll_tir_struct_dom_sf"/>
</dbReference>
<evidence type="ECO:0000256" key="2">
    <source>
        <dbReference type="ARBA" id="ARBA00022803"/>
    </source>
</evidence>
<dbReference type="Pfam" id="PF13676">
    <property type="entry name" value="TIR_2"/>
    <property type="match status" value="1"/>
</dbReference>
<reference evidence="5" key="1">
    <citation type="submission" date="2012-03" db="EMBL/GenBank/DDBJ databases">
        <title>Functional metagenomics reveals considerable lignocellulase gene clusters in the gut microbiome of a wood-feeding higher termite.</title>
        <authorList>
            <person name="Liu N."/>
        </authorList>
    </citation>
    <scope>NUCLEOTIDE SEQUENCE</scope>
</reference>
<dbReference type="InterPro" id="IPR019734">
    <property type="entry name" value="TPR_rpt"/>
</dbReference>
<dbReference type="Pfam" id="PF13424">
    <property type="entry name" value="TPR_12"/>
    <property type="match status" value="3"/>
</dbReference>
<dbReference type="Gene3D" id="1.25.40.10">
    <property type="entry name" value="Tetratricopeptide repeat domain"/>
    <property type="match status" value="5"/>
</dbReference>
<dbReference type="SUPFAM" id="SSF81901">
    <property type="entry name" value="HCP-like"/>
    <property type="match status" value="2"/>
</dbReference>
<feature type="repeat" description="TPR" evidence="3">
    <location>
        <begin position="385"/>
        <end position="418"/>
    </location>
</feature>
<dbReference type="GO" id="GO:0007165">
    <property type="term" value="P:signal transduction"/>
    <property type="evidence" value="ECO:0007669"/>
    <property type="project" value="InterPro"/>
</dbReference>
<sequence length="692" mass="78450">MNIIRKARGTEIPHRVQGLFFCCDTRNAGDKDKLIADLLSMDAGMDCVVSYLETQDIDRELLQNELRENQAFVLWITVELLQSMTADNFPAEYLMAKELRVPVMPIADNGELFPRFTELAGAVHGIAMSDGEYRTKLKAQMESFLASEEIIKEIQEKAFTAEVFLSYRKMDIHEARRFMKVFHDLEGFEAVSIWYDNFLTAGRNFDYEIKESITKSDAFILLVTPNLATEGNYVQTTEYPFAQQKDKLIIPVEAVTTDQSGLTALFPGIECTANMNDNTVLHNIFREKLSESAYLKQPDTERAYLLGMAYQKGFGVERDFDRAIRLLAMASEGSGISALRAAKQLANIYKDGIGIGVDYDKALHWRKRAVDHSEQIYGKEHPATATTYNNMAAVYHYKGSYDRALEFYEKALTIFEKVHGKEHPATATTYSNMALVYHYQGIYDRALDFHEKALTIKGKILGQEHPDTATTYSNMAGVYKAKGSYDKALDFYEKALAISEKVQGKEHPDTATTYNNMAVVYCDQGSYSKALDFYEKALAIVEKVLGKEHPHTATTYSNMAVVYNRQGNYVRALDFHEKALSIMEKVLGKEHPAIATTYNNIAEIYHYQRSYGKALDFCEKALSTMEKVFGKEHPYTATTYNNMAKVFQKQGNYDKALEYYSKALAIYEKTLGKEHPTTIAIYKNIAEISGNQ</sequence>
<proteinExistence type="predicted"/>
<dbReference type="PRINTS" id="PR00381">
    <property type="entry name" value="KINESINLIGHT"/>
</dbReference>
<dbReference type="SMART" id="SM00671">
    <property type="entry name" value="SEL1"/>
    <property type="match status" value="5"/>
</dbReference>
<dbReference type="PROSITE" id="PS50104">
    <property type="entry name" value="TIR"/>
    <property type="match status" value="1"/>
</dbReference>
<dbReference type="InterPro" id="IPR011990">
    <property type="entry name" value="TPR-like_helical_dom_sf"/>
</dbReference>
<dbReference type="InterPro" id="IPR006597">
    <property type="entry name" value="Sel1-like"/>
</dbReference>
<feature type="repeat" description="TPR" evidence="3">
    <location>
        <begin position="553"/>
        <end position="586"/>
    </location>
</feature>
<dbReference type="Pfam" id="PF13374">
    <property type="entry name" value="TPR_10"/>
    <property type="match status" value="1"/>
</dbReference>
<accession>A0A806KP40</accession>
<evidence type="ECO:0000256" key="3">
    <source>
        <dbReference type="PROSITE-ProRule" id="PRU00339"/>
    </source>
</evidence>
<feature type="repeat" description="TPR" evidence="3">
    <location>
        <begin position="637"/>
        <end position="670"/>
    </location>
</feature>
<organism evidence="5">
    <name type="scientific">uncultured bacterium contig00100</name>
    <dbReference type="NCBI Taxonomy" id="1181567"/>
    <lineage>
        <taxon>Bacteria</taxon>
        <taxon>environmental samples</taxon>
    </lineage>
</organism>
<dbReference type="PANTHER" id="PTHR45641:SF1">
    <property type="entry name" value="AAA+ ATPASE DOMAIN-CONTAINING PROTEIN"/>
    <property type="match status" value="1"/>
</dbReference>
<dbReference type="PROSITE" id="PS50293">
    <property type="entry name" value="TPR_REGION"/>
    <property type="match status" value="4"/>
</dbReference>
<evidence type="ECO:0000256" key="1">
    <source>
        <dbReference type="ARBA" id="ARBA00022737"/>
    </source>
</evidence>
<dbReference type="SUPFAM" id="SSF52200">
    <property type="entry name" value="Toll/Interleukin receptor TIR domain"/>
    <property type="match status" value="1"/>
</dbReference>
<evidence type="ECO:0000259" key="4">
    <source>
        <dbReference type="PROSITE" id="PS50104"/>
    </source>
</evidence>
<dbReference type="SMART" id="SM00028">
    <property type="entry name" value="TPR"/>
    <property type="match status" value="7"/>
</dbReference>
<feature type="domain" description="TIR" evidence="4">
    <location>
        <begin position="159"/>
        <end position="293"/>
    </location>
</feature>
<dbReference type="Gene3D" id="3.40.50.10140">
    <property type="entry name" value="Toll/interleukin-1 receptor homology (TIR) domain"/>
    <property type="match status" value="1"/>
</dbReference>
<dbReference type="PANTHER" id="PTHR45641">
    <property type="entry name" value="TETRATRICOPEPTIDE REPEAT PROTEIN (AFU_ORTHOLOGUE AFUA_6G03870)"/>
    <property type="match status" value="1"/>
</dbReference>
<feature type="repeat" description="TPR" evidence="3">
    <location>
        <begin position="427"/>
        <end position="460"/>
    </location>
</feature>
<protein>
    <submittedName>
        <fullName evidence="5">Tetratricopeptide TPR_2</fullName>
    </submittedName>
</protein>
<feature type="repeat" description="TPR" evidence="3">
    <location>
        <begin position="511"/>
        <end position="544"/>
    </location>
</feature>
<dbReference type="PROSITE" id="PS50005">
    <property type="entry name" value="TPR"/>
    <property type="match status" value="6"/>
</dbReference>
<name>A0A806KP40_9BACT</name>
<feature type="repeat" description="TPR" evidence="3">
    <location>
        <begin position="469"/>
        <end position="502"/>
    </location>
</feature>
<evidence type="ECO:0000313" key="5">
    <source>
        <dbReference type="EMBL" id="AGS52429.1"/>
    </source>
</evidence>
<keyword evidence="2 3" id="KW-0802">TPR repeat</keyword>
<dbReference type="AlphaFoldDB" id="A0A806KP40"/>
<dbReference type="EMBL" id="JQ844193">
    <property type="protein sequence ID" value="AGS52429.1"/>
    <property type="molecule type" value="Genomic_DNA"/>
</dbReference>